<keyword evidence="2" id="KW-1185">Reference proteome</keyword>
<comment type="caution">
    <text evidence="1">The sequence shown here is derived from an EMBL/GenBank/DDBJ whole genome shotgun (WGS) entry which is preliminary data.</text>
</comment>
<protein>
    <submittedName>
        <fullName evidence="1">Uncharacterized protein</fullName>
    </submittedName>
</protein>
<reference evidence="1" key="1">
    <citation type="submission" date="2022-07" db="EMBL/GenBank/DDBJ databases">
        <authorList>
            <person name="Li W.-J."/>
            <person name="Deng Q.-Q."/>
        </authorList>
    </citation>
    <scope>NUCLEOTIDE SEQUENCE</scope>
    <source>
        <strain evidence="1">SYSU M60031</strain>
    </source>
</reference>
<dbReference type="Proteomes" id="UP001156102">
    <property type="component" value="Unassembled WGS sequence"/>
</dbReference>
<dbReference type="RefSeq" id="WP_254758090.1">
    <property type="nucleotide sequence ID" value="NZ_JANCLT010000003.1"/>
</dbReference>
<evidence type="ECO:0000313" key="2">
    <source>
        <dbReference type="Proteomes" id="UP001156102"/>
    </source>
</evidence>
<evidence type="ECO:0000313" key="1">
    <source>
        <dbReference type="EMBL" id="MCP8968171.1"/>
    </source>
</evidence>
<gene>
    <name evidence="1" type="ORF">NK662_06415</name>
</gene>
<sequence>MSLCPICNGMTDVQERCPECAAVMQDCGKTVDYLDDYSAYMDWQQLEQVDGMPYEESHTYCLHLFYCPRCQQEHSEKILMI</sequence>
<dbReference type="AlphaFoldDB" id="A0AA42BP90"/>
<accession>A0AA42BP90</accession>
<name>A0AA42BP90_9BACI</name>
<organism evidence="1 2">
    <name type="scientific">Ectobacillus ponti</name>
    <dbReference type="NCBI Taxonomy" id="2961894"/>
    <lineage>
        <taxon>Bacteria</taxon>
        <taxon>Bacillati</taxon>
        <taxon>Bacillota</taxon>
        <taxon>Bacilli</taxon>
        <taxon>Bacillales</taxon>
        <taxon>Bacillaceae</taxon>
        <taxon>Ectobacillus</taxon>
    </lineage>
</organism>
<proteinExistence type="predicted"/>
<dbReference type="EMBL" id="JANCLT010000003">
    <property type="protein sequence ID" value="MCP8968171.1"/>
    <property type="molecule type" value="Genomic_DNA"/>
</dbReference>